<dbReference type="Proteomes" id="UP000494256">
    <property type="component" value="Unassembled WGS sequence"/>
</dbReference>
<gene>
    <name evidence="2" type="ORF">APLA_LOCUS15892</name>
</gene>
<sequence>MFRTVGQVALGTATADNEGAAVSEPAKLVKPSVKSRAEQARAHACAGGGGGGGERRARAHAHHQQTISHSNVNPQRFTLELKKATDSERVKKFQTGGHGHGLQNTGDVRLQGVEGQDEGVLEPGGPRHRGGGRAGRARQGQRKTRCGGSAGPVPAPFTGCRSWHSCATVPAYILPALGALRLPPPTCRACAPPPPQGRRGGAARRGGGAQPHLRPERGERSSARVVRPLLARSPPPTHPLSRKHSEGASSPTRRPPARDVTAATRAPGRDAPTLKV</sequence>
<evidence type="ECO:0000256" key="1">
    <source>
        <dbReference type="SAM" id="MobiDB-lite"/>
    </source>
</evidence>
<feature type="compositionally biased region" description="Gly residues" evidence="1">
    <location>
        <begin position="198"/>
        <end position="209"/>
    </location>
</feature>
<feature type="compositionally biased region" description="Basic residues" evidence="1">
    <location>
        <begin position="126"/>
        <end position="145"/>
    </location>
</feature>
<proteinExistence type="predicted"/>
<protein>
    <submittedName>
        <fullName evidence="2">Uncharacterized protein</fullName>
    </submittedName>
</protein>
<feature type="region of interest" description="Disordered" evidence="1">
    <location>
        <begin position="190"/>
        <end position="276"/>
    </location>
</feature>
<evidence type="ECO:0000313" key="2">
    <source>
        <dbReference type="EMBL" id="CAB3257357.1"/>
    </source>
</evidence>
<dbReference type="EMBL" id="CADEBD010000533">
    <property type="protein sequence ID" value="CAB3257357.1"/>
    <property type="molecule type" value="Genomic_DNA"/>
</dbReference>
<comment type="caution">
    <text evidence="2">The sequence shown here is derived from an EMBL/GenBank/DDBJ whole genome shotgun (WGS) entry which is preliminary data.</text>
</comment>
<accession>A0A8S1BFK1</accession>
<organism evidence="2 3">
    <name type="scientific">Arctia plantaginis</name>
    <name type="common">Wood tiger moth</name>
    <name type="synonym">Phalaena plantaginis</name>
    <dbReference type="NCBI Taxonomy" id="874455"/>
    <lineage>
        <taxon>Eukaryota</taxon>
        <taxon>Metazoa</taxon>
        <taxon>Ecdysozoa</taxon>
        <taxon>Arthropoda</taxon>
        <taxon>Hexapoda</taxon>
        <taxon>Insecta</taxon>
        <taxon>Pterygota</taxon>
        <taxon>Neoptera</taxon>
        <taxon>Endopterygota</taxon>
        <taxon>Lepidoptera</taxon>
        <taxon>Glossata</taxon>
        <taxon>Ditrysia</taxon>
        <taxon>Noctuoidea</taxon>
        <taxon>Erebidae</taxon>
        <taxon>Arctiinae</taxon>
        <taxon>Arctia</taxon>
    </lineage>
</organism>
<dbReference type="AlphaFoldDB" id="A0A8S1BFK1"/>
<reference evidence="2 3" key="1">
    <citation type="submission" date="2020-04" db="EMBL/GenBank/DDBJ databases">
        <authorList>
            <person name="Wallbank WR R."/>
            <person name="Pardo Diaz C."/>
            <person name="Kozak K."/>
            <person name="Martin S."/>
            <person name="Jiggins C."/>
            <person name="Moest M."/>
            <person name="Warren A I."/>
            <person name="Byers J.R.P. K."/>
            <person name="Montejo-Kovacevich G."/>
            <person name="Yen C E."/>
        </authorList>
    </citation>
    <scope>NUCLEOTIDE SEQUENCE [LARGE SCALE GENOMIC DNA]</scope>
</reference>
<feature type="compositionally biased region" description="Basic and acidic residues" evidence="1">
    <location>
        <begin position="213"/>
        <end position="222"/>
    </location>
</feature>
<evidence type="ECO:0000313" key="3">
    <source>
        <dbReference type="Proteomes" id="UP000494256"/>
    </source>
</evidence>
<dbReference type="OrthoDB" id="8626508at2759"/>
<name>A0A8S1BFK1_ARCPL</name>
<feature type="region of interest" description="Disordered" evidence="1">
    <location>
        <begin position="116"/>
        <end position="153"/>
    </location>
</feature>